<feature type="transmembrane region" description="Helical" evidence="7">
    <location>
        <begin position="35"/>
        <end position="57"/>
    </location>
</feature>
<feature type="transmembrane region" description="Helical" evidence="7">
    <location>
        <begin position="219"/>
        <end position="243"/>
    </location>
</feature>
<dbReference type="PANTHER" id="PTHR43744:SF9">
    <property type="entry name" value="POLYGALACTURONAN_RHAMNOGALACTURONAN TRANSPORT SYSTEM PERMEASE PROTEIN YTCP"/>
    <property type="match status" value="1"/>
</dbReference>
<dbReference type="eggNOG" id="COG0395">
    <property type="taxonomic scope" value="Bacteria"/>
</dbReference>
<dbReference type="InterPro" id="IPR000515">
    <property type="entry name" value="MetI-like"/>
</dbReference>
<feature type="transmembrane region" description="Helical" evidence="7">
    <location>
        <begin position="162"/>
        <end position="182"/>
    </location>
</feature>
<dbReference type="SUPFAM" id="SSF161098">
    <property type="entry name" value="MetI-like"/>
    <property type="match status" value="1"/>
</dbReference>
<dbReference type="RefSeq" id="WP_015883866.1">
    <property type="nucleotide sequence ID" value="NC_012669.1"/>
</dbReference>
<evidence type="ECO:0000313" key="11">
    <source>
        <dbReference type="Proteomes" id="UP000007962"/>
    </source>
</evidence>
<evidence type="ECO:0000256" key="3">
    <source>
        <dbReference type="ARBA" id="ARBA00022475"/>
    </source>
</evidence>
<keyword evidence="4 7" id="KW-0812">Transmembrane</keyword>
<dbReference type="GO" id="GO:0005886">
    <property type="term" value="C:plasma membrane"/>
    <property type="evidence" value="ECO:0007669"/>
    <property type="project" value="UniProtKB-SubCell"/>
</dbReference>
<feature type="transmembrane region" description="Helical" evidence="7">
    <location>
        <begin position="100"/>
        <end position="124"/>
    </location>
</feature>
<keyword evidence="6 7" id="KW-0472">Membrane</keyword>
<feature type="transmembrane region" description="Helical" evidence="7">
    <location>
        <begin position="136"/>
        <end position="156"/>
    </location>
</feature>
<evidence type="ECO:0000256" key="6">
    <source>
        <dbReference type="ARBA" id="ARBA00023136"/>
    </source>
</evidence>
<sequence>MTTTTSPLGLLEKPRQIRPSNPSGRPPWMGRPSRVLMAFRGLILAIGCAAVILPFVAVVSTSLATQEEVTANGGFVFLVREPTLASYHAILSGGVVTRALLISIGVTAVGALLSLACTIGLAYSLSRPGSLGSRPILLATLFTMLFSPGMIPMYLVVKQLGLLDNLLALILPVLINAFNVIVMREFFLDIPSELLESARIDGANDLTILARIVLPLSKAVIAVIGLFYAVGYWNAFFNALLYISSPDRWPLQLVLRTYVVNETPMGVDEISAGSDSLPPQLSIQMAILVISIVPILLVYPFLQKHFTKGLMIGAVKG</sequence>
<keyword evidence="5 7" id="KW-1133">Transmembrane helix</keyword>
<evidence type="ECO:0000259" key="9">
    <source>
        <dbReference type="PROSITE" id="PS50928"/>
    </source>
</evidence>
<dbReference type="KEGG" id="bcv:Bcav_3387"/>
<accession>C5C204</accession>
<dbReference type="CDD" id="cd06261">
    <property type="entry name" value="TM_PBP2"/>
    <property type="match status" value="1"/>
</dbReference>
<keyword evidence="11" id="KW-1185">Reference proteome</keyword>
<dbReference type="PROSITE" id="PS50928">
    <property type="entry name" value="ABC_TM1"/>
    <property type="match status" value="1"/>
</dbReference>
<evidence type="ECO:0000256" key="1">
    <source>
        <dbReference type="ARBA" id="ARBA00004651"/>
    </source>
</evidence>
<protein>
    <submittedName>
        <fullName evidence="10">Binding-protein-dependent transport systems inner membrane component</fullName>
    </submittedName>
</protein>
<name>C5C204_BEUC1</name>
<organism evidence="10 11">
    <name type="scientific">Beutenbergia cavernae (strain ATCC BAA-8 / DSM 12333 / CCUG 43141 / JCM 11478 / NBRC 16432 / NCIMB 13614 / HKI 0122)</name>
    <dbReference type="NCBI Taxonomy" id="471853"/>
    <lineage>
        <taxon>Bacteria</taxon>
        <taxon>Bacillati</taxon>
        <taxon>Actinomycetota</taxon>
        <taxon>Actinomycetes</taxon>
        <taxon>Micrococcales</taxon>
        <taxon>Beutenbergiaceae</taxon>
        <taxon>Beutenbergia</taxon>
    </lineage>
</organism>
<evidence type="ECO:0000313" key="10">
    <source>
        <dbReference type="EMBL" id="ACQ81629.1"/>
    </source>
</evidence>
<dbReference type="AlphaFoldDB" id="C5C204"/>
<reference evidence="10 11" key="1">
    <citation type="journal article" date="2009" name="Stand. Genomic Sci.">
        <title>Complete genome sequence of Beutenbergia cavernae type strain (HKI 0122).</title>
        <authorList>
            <person name="Land M."/>
            <person name="Pukall R."/>
            <person name="Abt B."/>
            <person name="Goker M."/>
            <person name="Rohde M."/>
            <person name="Glavina Del Rio T."/>
            <person name="Tice H."/>
            <person name="Copeland A."/>
            <person name="Cheng J.F."/>
            <person name="Lucas S."/>
            <person name="Chen F."/>
            <person name="Nolan M."/>
            <person name="Bruce D."/>
            <person name="Goodwin L."/>
            <person name="Pitluck S."/>
            <person name="Ivanova N."/>
            <person name="Mavromatis K."/>
            <person name="Ovchinnikova G."/>
            <person name="Pati A."/>
            <person name="Chen A."/>
            <person name="Palaniappan K."/>
            <person name="Hauser L."/>
            <person name="Chang Y.J."/>
            <person name="Jefferies C.C."/>
            <person name="Saunders E."/>
            <person name="Brettin T."/>
            <person name="Detter J.C."/>
            <person name="Han C."/>
            <person name="Chain P."/>
            <person name="Bristow J."/>
            <person name="Eisen J.A."/>
            <person name="Markowitz V."/>
            <person name="Hugenholtz P."/>
            <person name="Kyrpides N.C."/>
            <person name="Klenk H.P."/>
            <person name="Lapidus A."/>
        </authorList>
    </citation>
    <scope>NUCLEOTIDE SEQUENCE [LARGE SCALE GENOMIC DNA]</scope>
    <source>
        <strain evidence="11">ATCC BAA-8 / DSM 12333 / NBRC 16432</strain>
    </source>
</reference>
<feature type="region of interest" description="Disordered" evidence="8">
    <location>
        <begin position="1"/>
        <end position="28"/>
    </location>
</feature>
<comment type="subcellular location">
    <subcellularLocation>
        <location evidence="1 7">Cell membrane</location>
        <topology evidence="1 7">Multi-pass membrane protein</topology>
    </subcellularLocation>
</comment>
<dbReference type="Gene3D" id="1.10.3720.10">
    <property type="entry name" value="MetI-like"/>
    <property type="match status" value="1"/>
</dbReference>
<evidence type="ECO:0000256" key="7">
    <source>
        <dbReference type="RuleBase" id="RU363032"/>
    </source>
</evidence>
<evidence type="ECO:0000256" key="8">
    <source>
        <dbReference type="SAM" id="MobiDB-lite"/>
    </source>
</evidence>
<dbReference type="InterPro" id="IPR035906">
    <property type="entry name" value="MetI-like_sf"/>
</dbReference>
<feature type="transmembrane region" description="Helical" evidence="7">
    <location>
        <begin position="281"/>
        <end position="302"/>
    </location>
</feature>
<dbReference type="HOGENOM" id="CLU_016047_1_0_11"/>
<dbReference type="GO" id="GO:0055085">
    <property type="term" value="P:transmembrane transport"/>
    <property type="evidence" value="ECO:0007669"/>
    <property type="project" value="InterPro"/>
</dbReference>
<evidence type="ECO:0000256" key="2">
    <source>
        <dbReference type="ARBA" id="ARBA00022448"/>
    </source>
</evidence>
<dbReference type="Pfam" id="PF00528">
    <property type="entry name" value="BPD_transp_1"/>
    <property type="match status" value="1"/>
</dbReference>
<keyword evidence="3" id="KW-1003">Cell membrane</keyword>
<feature type="domain" description="ABC transmembrane type-1" evidence="9">
    <location>
        <begin position="100"/>
        <end position="298"/>
    </location>
</feature>
<dbReference type="STRING" id="471853.Bcav_3387"/>
<dbReference type="EMBL" id="CP001618">
    <property type="protein sequence ID" value="ACQ81629.1"/>
    <property type="molecule type" value="Genomic_DNA"/>
</dbReference>
<comment type="similarity">
    <text evidence="7">Belongs to the binding-protein-dependent transport system permease family.</text>
</comment>
<evidence type="ECO:0000256" key="4">
    <source>
        <dbReference type="ARBA" id="ARBA00022692"/>
    </source>
</evidence>
<dbReference type="PANTHER" id="PTHR43744">
    <property type="entry name" value="ABC TRANSPORTER PERMEASE PROTEIN MG189-RELATED-RELATED"/>
    <property type="match status" value="1"/>
</dbReference>
<gene>
    <name evidence="10" type="ordered locus">Bcav_3387</name>
</gene>
<evidence type="ECO:0000256" key="5">
    <source>
        <dbReference type="ARBA" id="ARBA00022989"/>
    </source>
</evidence>
<keyword evidence="2 7" id="KW-0813">Transport</keyword>
<proteinExistence type="inferred from homology"/>
<dbReference type="Proteomes" id="UP000007962">
    <property type="component" value="Chromosome"/>
</dbReference>